<evidence type="ECO:0000256" key="1">
    <source>
        <dbReference type="SAM" id="MobiDB-lite"/>
    </source>
</evidence>
<feature type="compositionally biased region" description="Basic and acidic residues" evidence="1">
    <location>
        <begin position="36"/>
        <end position="86"/>
    </location>
</feature>
<dbReference type="KEGG" id="pxv:FXF36_16125"/>
<dbReference type="RefSeq" id="WP_151626127.1">
    <property type="nucleotide sequence ID" value="NZ_CP043030.1"/>
</dbReference>
<name>A0A5P6VUM1_PSEXY</name>
<reference evidence="3" key="1">
    <citation type="submission" date="2019-08" db="EMBL/GenBank/DDBJ databases">
        <title>Complete Genome Sequence of the Polysaccharide-Degrading Rumen Bacterium Pseudobutyrivibrio xylanivorans MA3014.</title>
        <authorList>
            <person name="Palevich N."/>
            <person name="Maclean P.H."/>
            <person name="Kelly W.J."/>
            <person name="Leahy S.C."/>
            <person name="Rakonjac J."/>
            <person name="Attwood G.T."/>
        </authorList>
    </citation>
    <scope>NUCLEOTIDE SEQUENCE [LARGE SCALE GENOMIC DNA]</scope>
    <source>
        <strain evidence="3">MA3014</strain>
    </source>
</reference>
<sequence length="208" mass="23368">MARSASGDGFSVKPKNTNTLDLFDDLMATTPAPAEPKVEPKVEPKKVENPKKEPVKKEEKKVEAPAPKKESAPKEKKEEPKVEKPKTPSKPVKSTVESRYNEPRKSITISVLEDEDMFLRFHAARNGISRQDLLEKIFTEEIDKLNAGDLPTLEEIKPYMKQLKEPTRFTAMLQADLIDDIKKAASLAGLRPTSFMAYAIHKAQLNVK</sequence>
<accession>A0A5P6VUM1</accession>
<gene>
    <name evidence="2" type="ORF">FXF36_16125</name>
</gene>
<dbReference type="AlphaFoldDB" id="A0A5P6VUM1"/>
<evidence type="ECO:0000313" key="3">
    <source>
        <dbReference type="Proteomes" id="UP000327030"/>
    </source>
</evidence>
<dbReference type="EMBL" id="CP043030">
    <property type="protein sequence ID" value="QFJ56435.1"/>
    <property type="molecule type" value="Genomic_DNA"/>
</dbReference>
<evidence type="ECO:0000313" key="2">
    <source>
        <dbReference type="EMBL" id="QFJ56435.1"/>
    </source>
</evidence>
<feature type="region of interest" description="Disordered" evidence="1">
    <location>
        <begin position="1"/>
        <end position="100"/>
    </location>
</feature>
<protein>
    <submittedName>
        <fullName evidence="2">Uncharacterized protein</fullName>
    </submittedName>
</protein>
<dbReference type="Proteomes" id="UP000327030">
    <property type="component" value="Chromosome PxyII"/>
</dbReference>
<proteinExistence type="predicted"/>
<organism evidence="2 3">
    <name type="scientific">Pseudobutyrivibrio xylanivorans</name>
    <dbReference type="NCBI Taxonomy" id="185007"/>
    <lineage>
        <taxon>Bacteria</taxon>
        <taxon>Bacillati</taxon>
        <taxon>Bacillota</taxon>
        <taxon>Clostridia</taxon>
        <taxon>Lachnospirales</taxon>
        <taxon>Lachnospiraceae</taxon>
        <taxon>Pseudobutyrivibrio</taxon>
    </lineage>
</organism>